<evidence type="ECO:0000256" key="2">
    <source>
        <dbReference type="PROSITE-ProRule" id="PRU00176"/>
    </source>
</evidence>
<proteinExistence type="inferred from homology"/>
<dbReference type="InterPro" id="IPR012677">
    <property type="entry name" value="Nucleotide-bd_a/b_plait_sf"/>
</dbReference>
<dbReference type="Proteomes" id="UP000053558">
    <property type="component" value="Unassembled WGS sequence"/>
</dbReference>
<dbReference type="OrthoDB" id="10065185at2759"/>
<evidence type="ECO:0000313" key="6">
    <source>
        <dbReference type="Proteomes" id="UP000053558"/>
    </source>
</evidence>
<dbReference type="PANTHER" id="PTHR23204">
    <property type="entry name" value="CLEAVAGE AND POLYADENYLATION SPECIFIC FACTOR"/>
    <property type="match status" value="1"/>
</dbReference>
<feature type="compositionally biased region" description="Polar residues" evidence="3">
    <location>
        <begin position="1"/>
        <end position="10"/>
    </location>
</feature>
<feature type="domain" description="RRM" evidence="4">
    <location>
        <begin position="83"/>
        <end position="164"/>
    </location>
</feature>
<dbReference type="OMA" id="MANNDAI"/>
<dbReference type="Gene3D" id="3.30.70.330">
    <property type="match status" value="1"/>
</dbReference>
<reference evidence="6" key="1">
    <citation type="journal article" date="2012" name="Science">
        <title>The Paleozoic origin of enzymatic lignin decomposition reconstructed from 31 fungal genomes.</title>
        <authorList>
            <person name="Floudas D."/>
            <person name="Binder M."/>
            <person name="Riley R."/>
            <person name="Barry K."/>
            <person name="Blanchette R.A."/>
            <person name="Henrissat B."/>
            <person name="Martinez A.T."/>
            <person name="Otillar R."/>
            <person name="Spatafora J.W."/>
            <person name="Yadav J.S."/>
            <person name="Aerts A."/>
            <person name="Benoit I."/>
            <person name="Boyd A."/>
            <person name="Carlson A."/>
            <person name="Copeland A."/>
            <person name="Coutinho P.M."/>
            <person name="de Vries R.P."/>
            <person name="Ferreira P."/>
            <person name="Findley K."/>
            <person name="Foster B."/>
            <person name="Gaskell J."/>
            <person name="Glotzer D."/>
            <person name="Gorecki P."/>
            <person name="Heitman J."/>
            <person name="Hesse C."/>
            <person name="Hori C."/>
            <person name="Igarashi K."/>
            <person name="Jurgens J.A."/>
            <person name="Kallen N."/>
            <person name="Kersten P."/>
            <person name="Kohler A."/>
            <person name="Kuees U."/>
            <person name="Kumar T.K.A."/>
            <person name="Kuo A."/>
            <person name="LaButti K."/>
            <person name="Larrondo L.F."/>
            <person name="Lindquist E."/>
            <person name="Ling A."/>
            <person name="Lombard V."/>
            <person name="Lucas S."/>
            <person name="Lundell T."/>
            <person name="Martin R."/>
            <person name="McLaughlin D.J."/>
            <person name="Morgenstern I."/>
            <person name="Morin E."/>
            <person name="Murat C."/>
            <person name="Nagy L.G."/>
            <person name="Nolan M."/>
            <person name="Ohm R.A."/>
            <person name="Patyshakuliyeva A."/>
            <person name="Rokas A."/>
            <person name="Ruiz-Duenas F.J."/>
            <person name="Sabat G."/>
            <person name="Salamov A."/>
            <person name="Samejima M."/>
            <person name="Schmutz J."/>
            <person name="Slot J.C."/>
            <person name="St John F."/>
            <person name="Stenlid J."/>
            <person name="Sun H."/>
            <person name="Sun S."/>
            <person name="Syed K."/>
            <person name="Tsang A."/>
            <person name="Wiebenga A."/>
            <person name="Young D."/>
            <person name="Pisabarro A."/>
            <person name="Eastwood D.C."/>
            <person name="Martin F."/>
            <person name="Cullen D."/>
            <person name="Grigoriev I.V."/>
            <person name="Hibbett D.S."/>
        </authorList>
    </citation>
    <scope>NUCLEOTIDE SEQUENCE [LARGE SCALE GENOMIC DNA]</scope>
    <source>
        <strain evidence="6">RWD-64-598 SS2</strain>
    </source>
</reference>
<comment type="caution">
    <text evidence="5">The sequence shown here is derived from an EMBL/GenBank/DDBJ whole genome shotgun (WGS) entry which is preliminary data.</text>
</comment>
<dbReference type="RefSeq" id="XP_007765306.1">
    <property type="nucleotide sequence ID" value="XM_007767116.1"/>
</dbReference>
<evidence type="ECO:0000256" key="3">
    <source>
        <dbReference type="SAM" id="MobiDB-lite"/>
    </source>
</evidence>
<dbReference type="GO" id="GO:0006397">
    <property type="term" value="P:mRNA processing"/>
    <property type="evidence" value="ECO:0007669"/>
    <property type="project" value="UniProtKB-KW"/>
</dbReference>
<dbReference type="InterPro" id="IPR035979">
    <property type="entry name" value="RBD_domain_sf"/>
</dbReference>
<dbReference type="SUPFAM" id="SSF54928">
    <property type="entry name" value="RNA-binding domain, RBD"/>
    <property type="match status" value="1"/>
</dbReference>
<dbReference type="GO" id="GO:0005634">
    <property type="term" value="C:nucleus"/>
    <property type="evidence" value="ECO:0007669"/>
    <property type="project" value="UniProtKB-SubCell"/>
</dbReference>
<evidence type="ECO:0000313" key="5">
    <source>
        <dbReference type="EMBL" id="EIW83912.1"/>
    </source>
</evidence>
<accession>A0A5M3MXR9</accession>
<organism evidence="5 6">
    <name type="scientific">Coniophora puteana (strain RWD-64-598)</name>
    <name type="common">Brown rot fungus</name>
    <dbReference type="NCBI Taxonomy" id="741705"/>
    <lineage>
        <taxon>Eukaryota</taxon>
        <taxon>Fungi</taxon>
        <taxon>Dikarya</taxon>
        <taxon>Basidiomycota</taxon>
        <taxon>Agaricomycotina</taxon>
        <taxon>Agaricomycetes</taxon>
        <taxon>Agaricomycetidae</taxon>
        <taxon>Boletales</taxon>
        <taxon>Coniophorineae</taxon>
        <taxon>Coniophoraceae</taxon>
        <taxon>Coniophora</taxon>
    </lineage>
</organism>
<name>A0A5M3MXR9_CONPW</name>
<dbReference type="PROSITE" id="PS50102">
    <property type="entry name" value="RRM"/>
    <property type="match status" value="1"/>
</dbReference>
<gene>
    <name evidence="5" type="ORF">CONPUDRAFT_50628</name>
</gene>
<dbReference type="EMBL" id="JH711575">
    <property type="protein sequence ID" value="EIW83912.1"/>
    <property type="molecule type" value="Genomic_DNA"/>
</dbReference>
<keyword evidence="2" id="KW-0694">RNA-binding</keyword>
<dbReference type="SMART" id="SM00360">
    <property type="entry name" value="RRM"/>
    <property type="match status" value="1"/>
</dbReference>
<sequence length="311" mass="32218">MEENVETITTDVEPVTGDKRPREDEEEHDAPQSMAQVPRLSPQVQTNNPSNAMTNTNGTVSGGISYVASPGISGGDLSMANNDAIYIGELQWWTTDEDLRQIAQNVGVSIDHRDITFSEHKVNGKSKGVAYVECGSFDNANTVKNWFENNDFHNRRATVTLTSSANGNPFRTLPKEPPARDMRNQQGGNVATGGGAVSRGNFRGNYSGGGRGGGNANNGMARGGVPNAMGNIGMGGIGMNPMGGGMNMGNMGIGMGMGMGGMGNMSGMGGFGGMNGFMGGGGRGGMVPQGPRGGMVNNRGGGMMGSMGMNF</sequence>
<dbReference type="CDD" id="cd12372">
    <property type="entry name" value="RRM_CFIm68_CFIm59"/>
    <property type="match status" value="1"/>
</dbReference>
<feature type="compositionally biased region" description="Polar residues" evidence="3">
    <location>
        <begin position="42"/>
        <end position="57"/>
    </location>
</feature>
<dbReference type="InterPro" id="IPR000504">
    <property type="entry name" value="RRM_dom"/>
</dbReference>
<dbReference type="GeneID" id="19207401"/>
<protein>
    <recommendedName>
        <fullName evidence="4">RRM domain-containing protein</fullName>
    </recommendedName>
</protein>
<feature type="region of interest" description="Disordered" evidence="3">
    <location>
        <begin position="1"/>
        <end position="57"/>
    </location>
</feature>
<keyword evidence="6" id="KW-1185">Reference proteome</keyword>
<dbReference type="InterPro" id="IPR034772">
    <property type="entry name" value="CPSF6/7"/>
</dbReference>
<comment type="similarity">
    <text evidence="1">Belongs to the RRM CPSF6/7 family.</text>
</comment>
<dbReference type="AlphaFoldDB" id="A0A5M3MXR9"/>
<dbReference type="KEGG" id="cput:CONPUDRAFT_50628"/>
<evidence type="ECO:0000256" key="1">
    <source>
        <dbReference type="ARBA" id="ARBA00006265"/>
    </source>
</evidence>
<evidence type="ECO:0000259" key="4">
    <source>
        <dbReference type="PROSITE" id="PS50102"/>
    </source>
</evidence>
<dbReference type="GO" id="GO:0003723">
    <property type="term" value="F:RNA binding"/>
    <property type="evidence" value="ECO:0007669"/>
    <property type="project" value="UniProtKB-UniRule"/>
</dbReference>